<dbReference type="STRING" id="33097.A0A150H4M8"/>
<evidence type="ECO:0000256" key="2">
    <source>
        <dbReference type="ARBA" id="ARBA00022840"/>
    </source>
</evidence>
<dbReference type="GO" id="GO:0036297">
    <property type="term" value="P:interstrand cross-link repair"/>
    <property type="evidence" value="ECO:0007669"/>
    <property type="project" value="TreeGrafter"/>
</dbReference>
<feature type="domain" description="Helicase C-terminal" evidence="6">
    <location>
        <begin position="1192"/>
        <end position="1350"/>
    </location>
</feature>
<gene>
    <name evidence="7" type="ORF">GPECTOR_1g880</name>
</gene>
<evidence type="ECO:0000313" key="8">
    <source>
        <dbReference type="Proteomes" id="UP000075714"/>
    </source>
</evidence>
<dbReference type="GO" id="GO:0043138">
    <property type="term" value="F:3'-5' DNA helicase activity"/>
    <property type="evidence" value="ECO:0007669"/>
    <property type="project" value="TreeGrafter"/>
</dbReference>
<organism evidence="7 8">
    <name type="scientific">Gonium pectorale</name>
    <name type="common">Green alga</name>
    <dbReference type="NCBI Taxonomy" id="33097"/>
    <lineage>
        <taxon>Eukaryota</taxon>
        <taxon>Viridiplantae</taxon>
        <taxon>Chlorophyta</taxon>
        <taxon>core chlorophytes</taxon>
        <taxon>Chlorophyceae</taxon>
        <taxon>CS clade</taxon>
        <taxon>Chlamydomonadales</taxon>
        <taxon>Volvocaceae</taxon>
        <taxon>Gonium</taxon>
    </lineage>
</organism>
<dbReference type="InterPro" id="IPR029071">
    <property type="entry name" value="Ubiquitin-like_domsf"/>
</dbReference>
<feature type="domain" description="Helicase ATP-binding" evidence="5">
    <location>
        <begin position="598"/>
        <end position="786"/>
    </location>
</feature>
<dbReference type="GO" id="GO:0006289">
    <property type="term" value="P:nucleotide-excision repair"/>
    <property type="evidence" value="ECO:0007669"/>
    <property type="project" value="TreeGrafter"/>
</dbReference>
<dbReference type="Gene3D" id="3.40.50.300">
    <property type="entry name" value="P-loop containing nucleotide triphosphate hydrolases"/>
    <property type="match status" value="2"/>
</dbReference>
<dbReference type="InterPro" id="IPR018973">
    <property type="entry name" value="MZB"/>
</dbReference>
<proteinExistence type="predicted"/>
<dbReference type="InterPro" id="IPR011545">
    <property type="entry name" value="DEAD/DEAH_box_helicase_dom"/>
</dbReference>
<dbReference type="InterPro" id="IPR014001">
    <property type="entry name" value="Helicase_ATP-bd"/>
</dbReference>
<dbReference type="Pfam" id="PF22982">
    <property type="entry name" value="WHD_HRQ1"/>
    <property type="match status" value="1"/>
</dbReference>
<dbReference type="PROSITE" id="PS51194">
    <property type="entry name" value="HELICASE_CTER"/>
    <property type="match status" value="1"/>
</dbReference>
<keyword evidence="2" id="KW-0067">ATP-binding</keyword>
<feature type="region of interest" description="Disordered" evidence="3">
    <location>
        <begin position="335"/>
        <end position="355"/>
    </location>
</feature>
<dbReference type="Pfam" id="PF09369">
    <property type="entry name" value="MZB"/>
    <property type="match status" value="1"/>
</dbReference>
<reference evidence="8" key="1">
    <citation type="journal article" date="2016" name="Nat. Commun.">
        <title>The Gonium pectorale genome demonstrates co-option of cell cycle regulation during the evolution of multicellularity.</title>
        <authorList>
            <person name="Hanschen E.R."/>
            <person name="Marriage T.N."/>
            <person name="Ferris P.J."/>
            <person name="Hamaji T."/>
            <person name="Toyoda A."/>
            <person name="Fujiyama A."/>
            <person name="Neme R."/>
            <person name="Noguchi H."/>
            <person name="Minakuchi Y."/>
            <person name="Suzuki M."/>
            <person name="Kawai-Toyooka H."/>
            <person name="Smith D.R."/>
            <person name="Sparks H."/>
            <person name="Anderson J."/>
            <person name="Bakaric R."/>
            <person name="Luria V."/>
            <person name="Karger A."/>
            <person name="Kirschner M.W."/>
            <person name="Durand P.M."/>
            <person name="Michod R.E."/>
            <person name="Nozaki H."/>
            <person name="Olson B.J."/>
        </authorList>
    </citation>
    <scope>NUCLEOTIDE SEQUENCE [LARGE SCALE GENOMIC DNA]</scope>
    <source>
        <strain evidence="8">NIES-2863</strain>
    </source>
</reference>
<protein>
    <submittedName>
        <fullName evidence="7">Uncharacterized protein</fullName>
    </submittedName>
</protein>
<feature type="region of interest" description="Disordered" evidence="3">
    <location>
        <begin position="242"/>
        <end position="262"/>
    </location>
</feature>
<dbReference type="Pfam" id="PF00271">
    <property type="entry name" value="Helicase_C"/>
    <property type="match status" value="1"/>
</dbReference>
<feature type="region of interest" description="Disordered" evidence="3">
    <location>
        <begin position="856"/>
        <end position="889"/>
    </location>
</feature>
<dbReference type="InterPro" id="IPR001650">
    <property type="entry name" value="Helicase_C-like"/>
</dbReference>
<dbReference type="InterPro" id="IPR055227">
    <property type="entry name" value="HRQ1_WHD"/>
</dbReference>
<dbReference type="SUPFAM" id="SSF52540">
    <property type="entry name" value="P-loop containing nucleoside triphosphate hydrolases"/>
    <property type="match status" value="1"/>
</dbReference>
<dbReference type="InterPro" id="IPR027417">
    <property type="entry name" value="P-loop_NTPase"/>
</dbReference>
<dbReference type="SUPFAM" id="SSF54236">
    <property type="entry name" value="Ubiquitin-like"/>
    <property type="match status" value="1"/>
</dbReference>
<evidence type="ECO:0000313" key="7">
    <source>
        <dbReference type="EMBL" id="KXZ56975.1"/>
    </source>
</evidence>
<dbReference type="OrthoDB" id="18781at2759"/>
<dbReference type="Proteomes" id="UP000075714">
    <property type="component" value="Unassembled WGS sequence"/>
</dbReference>
<dbReference type="CDD" id="cd18797">
    <property type="entry name" value="SF2_C_Hrq"/>
    <property type="match status" value="1"/>
</dbReference>
<feature type="compositionally biased region" description="Low complexity" evidence="3">
    <location>
        <begin position="783"/>
        <end position="796"/>
    </location>
</feature>
<dbReference type="GO" id="GO:0003676">
    <property type="term" value="F:nucleic acid binding"/>
    <property type="evidence" value="ECO:0007669"/>
    <property type="project" value="InterPro"/>
</dbReference>
<evidence type="ECO:0000256" key="3">
    <source>
        <dbReference type="SAM" id="MobiDB-lite"/>
    </source>
</evidence>
<dbReference type="PROSITE" id="PS51192">
    <property type="entry name" value="HELICASE_ATP_BIND_1"/>
    <property type="match status" value="1"/>
</dbReference>
<dbReference type="SMART" id="SM00487">
    <property type="entry name" value="DEXDc"/>
    <property type="match status" value="1"/>
</dbReference>
<feature type="domain" description="Ubiquitin-like" evidence="4">
    <location>
        <begin position="1"/>
        <end position="75"/>
    </location>
</feature>
<feature type="region of interest" description="Disordered" evidence="3">
    <location>
        <begin position="783"/>
        <end position="820"/>
    </location>
</feature>
<keyword evidence="8" id="KW-1185">Reference proteome</keyword>
<evidence type="ECO:0000259" key="5">
    <source>
        <dbReference type="PROSITE" id="PS51192"/>
    </source>
</evidence>
<evidence type="ECO:0000259" key="4">
    <source>
        <dbReference type="PROSITE" id="PS50053"/>
    </source>
</evidence>
<comment type="caution">
    <text evidence="7">The sequence shown here is derived from an EMBL/GenBank/DDBJ whole genome shotgun (WGS) entry which is preliminary data.</text>
</comment>
<feature type="compositionally biased region" description="Acidic residues" evidence="3">
    <location>
        <begin position="807"/>
        <end position="820"/>
    </location>
</feature>
<dbReference type="GO" id="GO:0005634">
    <property type="term" value="C:nucleus"/>
    <property type="evidence" value="ECO:0007669"/>
    <property type="project" value="TreeGrafter"/>
</dbReference>
<dbReference type="SMART" id="SM00490">
    <property type="entry name" value="HELICc"/>
    <property type="match status" value="1"/>
</dbReference>
<dbReference type="PANTHER" id="PTHR47957:SF3">
    <property type="entry name" value="ATP-DEPENDENT HELICASE HRQ1"/>
    <property type="match status" value="1"/>
</dbReference>
<dbReference type="PROSITE" id="PS50053">
    <property type="entry name" value="UBIQUITIN_2"/>
    <property type="match status" value="1"/>
</dbReference>
<accession>A0A150H4M8</accession>
<keyword evidence="1" id="KW-0547">Nucleotide-binding</keyword>
<dbReference type="Pfam" id="PF00270">
    <property type="entry name" value="DEAD"/>
    <property type="match status" value="1"/>
</dbReference>
<dbReference type="EMBL" id="LSYV01000002">
    <property type="protein sequence ID" value="KXZ56975.1"/>
    <property type="molecule type" value="Genomic_DNA"/>
</dbReference>
<feature type="region of interest" description="Disordered" evidence="3">
    <location>
        <begin position="533"/>
        <end position="556"/>
    </location>
</feature>
<feature type="region of interest" description="Disordered" evidence="3">
    <location>
        <begin position="76"/>
        <end position="101"/>
    </location>
</feature>
<dbReference type="PANTHER" id="PTHR47957">
    <property type="entry name" value="ATP-DEPENDENT HELICASE HRQ1"/>
    <property type="match status" value="1"/>
</dbReference>
<sequence length="1995" mass="209425">MSIHVRSLTGWTAHIPIGESDTGADLKRKIVALNPPFSKFKLLFKAVRITDDAALSRLALSPGDFLTVIPMQTAGGGGGPRAATSAAPRQRPPEPGLSPSRVLTTSQPVPYSSAGLITLLPGLAEDGADAAFELAVAQCVLPLPARLERLQRIFAALNTLYAFMLGRQVQMTWANSCAALRSRLPGDDVSLEDVELAAALVPDVLVLKKVRCSADGSGGGCGVGGNGGGGCGGGRGGGGGGGTTVDGGRGADSASGSTPDAAALAGGGSLHTLLAAQGWRPEMADRAPLLDKLAAAPAVQYNGGVLCGDDVFKVELLDPGSAAPLLYEVDRPHCTREAEPNDAGGNASENLPPPVLLEDGRKLRFARNVNTRRAWHPLFAASLVGDRPSLAQLRSAAAELRARRAALSSMRAAGGTAGGKGAGAGAGGWCTSLPPGSAPRPPTLLRCCEPCMSRAPLDAVGLLSHLQQLSWYQGQVAHVQVLPARPAATAVPAAPLAPPVLRALASLGIPGARLYTHQAAAVDAVLGYRHCRRRGPHRHPQQNPQQQQWEGERPGAAGVAAAVAGDGPWRGDCCGGMQDAAGSPGAGGCGCSSFCDGAVRRVPRRHVVVATSTASGKSLCYVVPLLQALAEDPDACALLMFPTKALAQDQLRATRELLRAAFGGEDGRGFVPAAEVYDGDTAQSDRPELRLRAQVLLTNPDMLHATVLPGHRSFDRLLSKLALVVVDEGHAYGGVFGAHTGLVLRRLRRLCAHVYGSDPRFVMTSATVANPGQLAATLIGIAPPRQAPPQQRRGPGAETGGGLGMSEAEDPEQAEESEEDDVALVVVGPECDGSPCAARHFVMWNPPLTDAAQAHREHLGRRQAAGAEARQRPMPPSGKDEEADAGNAGSTEALPAAATAGALAAPAAALHLGLLSRTEARTRGHVSRNALRAAQRRMMVEARTARARGPQLAAERLAGGPDAAAAAAEIVQVAAVARALPQLREALFGSSPERRRAAERRLQGMSAAGAGAAAATATTAMVTKLEDVASGAPDTAGGSSDCAPVQIPGRGRIAAAMAAAPRQVPGIKAEEPDEVPHAEDATAVAAQVRAALSAASADLPGTCRSLPSLAGPIGASAPLRTRPVINRSGGSLATAAKALGLPPPPGSAAAGSSAADPRVVSELLARLPTPEQWKEQHGAAGTPLEARRESPIVETALLLAECVQHGLRCLAFCRSRKLCELVAAYTRETLAACAPECVEQVKVYRAGYSPAERRALEADLHSGRLRALAATNALELGVDVGGLDVTIHLGFPGSVASLRQQAGRAGRRERASVSLLVAFDGPLDQHWVRHPDELLGRSVESVQVDVSNMEVLQQHLLCAATEHPLLLGQDGPMFGPRLREAVLRLMAARLLARRPGGPLPLPSDTDAVAGQVSDWRRAMSAGAPYGDGSLLPSLATAVGAVNAAAVQHEGDPGSLAGFLDVPLVYCGPRDNPASAVTLRAIDPDRFVVWDESRRMPLEEIEADKAFYQVYDGAVYMFQGRPYLCRQLNLGERVALVRPVDVKYYTKLKDYTEVHVTGCHVAYPGPATDAHMGQATSVHKESAPEGTVASMATAAADPSARLATTPVEDLGGAGRGGSGSSSDGGAVCEPAVVAVRYLGYHRVWHGSNRVFDSVDLFLPDVVFDTQATYVRIPASARRECDSRGLPFREGVHAANHALLNVVPVYLSANSNDLGTECDNPYDTRYRIERLLMYDRHRGGGVGLAAAAAPRFRQLLRAAYRRVTECPCPYAAGCPQAYTWLQRLAIEETATKFDRERSEIQQFAFKELPGASVAEIKLEQPGPRMLLSAVSTAESPVLRWQLLLRGNNAAEFGVIPVDMQDQPKALHKCQTNKMDERATGFSSAITVGSLLPARLPIMKGTVVEVLVTPREISFIITNPEDGSEMIWQNNSTVSRPYKGPRELRLQLPFTYTTPVKLAVTAWQRAAFDVLHTLTPEQRETHLRQVKPVVPPSRGSAS</sequence>
<name>A0A150H4M8_GONPE</name>
<dbReference type="InterPro" id="IPR000626">
    <property type="entry name" value="Ubiquitin-like_dom"/>
</dbReference>
<evidence type="ECO:0000259" key="6">
    <source>
        <dbReference type="PROSITE" id="PS51194"/>
    </source>
</evidence>
<evidence type="ECO:0000256" key="1">
    <source>
        <dbReference type="ARBA" id="ARBA00022741"/>
    </source>
</evidence>
<dbReference type="GO" id="GO:0005524">
    <property type="term" value="F:ATP binding"/>
    <property type="evidence" value="ECO:0007669"/>
    <property type="project" value="UniProtKB-KW"/>
</dbReference>